<evidence type="ECO:0008006" key="2">
    <source>
        <dbReference type="Google" id="ProtNLM"/>
    </source>
</evidence>
<accession>A0A2S2NXU4</accession>
<gene>
    <name evidence="1" type="ORF">g.1472</name>
</gene>
<dbReference type="AlphaFoldDB" id="A0A2S2NXU4"/>
<organism evidence="1">
    <name type="scientific">Schizaphis graminum</name>
    <name type="common">Green bug aphid</name>
    <dbReference type="NCBI Taxonomy" id="13262"/>
    <lineage>
        <taxon>Eukaryota</taxon>
        <taxon>Metazoa</taxon>
        <taxon>Ecdysozoa</taxon>
        <taxon>Arthropoda</taxon>
        <taxon>Hexapoda</taxon>
        <taxon>Insecta</taxon>
        <taxon>Pterygota</taxon>
        <taxon>Neoptera</taxon>
        <taxon>Paraneoptera</taxon>
        <taxon>Hemiptera</taxon>
        <taxon>Sternorrhyncha</taxon>
        <taxon>Aphidomorpha</taxon>
        <taxon>Aphidoidea</taxon>
        <taxon>Aphididae</taxon>
        <taxon>Aphidini</taxon>
        <taxon>Schizaphis</taxon>
    </lineage>
</organism>
<dbReference type="EMBL" id="GGMR01009159">
    <property type="protein sequence ID" value="MBY21778.1"/>
    <property type="molecule type" value="Transcribed_RNA"/>
</dbReference>
<sequence>MLVKEFYKIFLTEESTVKYLQDYGLLHCAKQCHKCGSEVKQYQRNDRGKIREVFRCKKKGCQTTQSVRNNNSFFTYVDANGRCNSGLSLSEIMEIVYFWVTKNQLVQIIKFTGRSKNTICDWMNLCRDIPVRLFNKRQPFGGPGQIVQIDECLLRGARKNNKGRFRLADLKAAVIPRQEDEEDTNRNYGRRIGGPWVVGLCCVLENGLIDARFFVVEKRDKETLH</sequence>
<protein>
    <recommendedName>
        <fullName evidence="2">ISXO2-like transposase domain-containing protein</fullName>
    </recommendedName>
</protein>
<evidence type="ECO:0000313" key="1">
    <source>
        <dbReference type="EMBL" id="MBY21778.1"/>
    </source>
</evidence>
<proteinExistence type="predicted"/>
<reference evidence="1" key="1">
    <citation type="submission" date="2018-04" db="EMBL/GenBank/DDBJ databases">
        <title>Transcriptome of Schizaphis graminum biotype I.</title>
        <authorList>
            <person name="Scully E.D."/>
            <person name="Geib S.M."/>
            <person name="Palmer N.A."/>
            <person name="Koch K."/>
            <person name="Bradshaw J."/>
            <person name="Heng-Moss T."/>
            <person name="Sarath G."/>
        </authorList>
    </citation>
    <scope>NUCLEOTIDE SEQUENCE</scope>
</reference>
<name>A0A2S2NXU4_SCHGA</name>